<keyword evidence="2" id="KW-1185">Reference proteome</keyword>
<gene>
    <name evidence="1" type="ORF">C6Y53_02845</name>
</gene>
<evidence type="ECO:0000313" key="1">
    <source>
        <dbReference type="EMBL" id="AVO36732.1"/>
    </source>
</evidence>
<proteinExistence type="predicted"/>
<dbReference type="KEGG" id="thas:C6Y53_02845"/>
<reference evidence="2" key="1">
    <citation type="submission" date="2018-03" db="EMBL/GenBank/DDBJ databases">
        <title>Genomic analysis of the strain SH-1 isolated from shrimp intestine.</title>
        <authorList>
            <person name="Kim Y.-S."/>
            <person name="Kim S.-E."/>
            <person name="Kim K.-H."/>
        </authorList>
    </citation>
    <scope>NUCLEOTIDE SEQUENCE [LARGE SCALE GENOMIC DNA]</scope>
    <source>
        <strain evidence="2">SH-1</strain>
    </source>
</reference>
<name>A0A2S0MLI5_9RHOB</name>
<accession>A0A2S0MLI5</accession>
<protein>
    <submittedName>
        <fullName evidence="1">TIGR03067 domain-containing protein</fullName>
    </submittedName>
</protein>
<dbReference type="AlphaFoldDB" id="A0A2S0MLI5"/>
<sequence length="103" mass="11024">MIGPADDAHTARGAACIFERNEFRDVRPDSSVRLKGGQLDATTSPGSITRVGSIGEETGKALPAIFALTGDSFRFDAADEGQPRPARFKTVAGLTMRAFRRVN</sequence>
<evidence type="ECO:0000313" key="2">
    <source>
        <dbReference type="Proteomes" id="UP000237655"/>
    </source>
</evidence>
<organism evidence="1 2">
    <name type="scientific">Pukyongiella litopenaei</name>
    <dbReference type="NCBI Taxonomy" id="2605946"/>
    <lineage>
        <taxon>Bacteria</taxon>
        <taxon>Pseudomonadati</taxon>
        <taxon>Pseudomonadota</taxon>
        <taxon>Alphaproteobacteria</taxon>
        <taxon>Rhodobacterales</taxon>
        <taxon>Paracoccaceae</taxon>
        <taxon>Pukyongiella</taxon>
    </lineage>
</organism>
<dbReference type="Proteomes" id="UP000237655">
    <property type="component" value="Chromosome"/>
</dbReference>
<dbReference type="EMBL" id="CP027665">
    <property type="protein sequence ID" value="AVO36732.1"/>
    <property type="molecule type" value="Genomic_DNA"/>
</dbReference>